<evidence type="ECO:0000259" key="2">
    <source>
        <dbReference type="Pfam" id="PF17482"/>
    </source>
</evidence>
<dbReference type="PANTHER" id="PTHR35861">
    <property type="match status" value="1"/>
</dbReference>
<evidence type="ECO:0000313" key="3">
    <source>
        <dbReference type="EMBL" id="MDR6943330.1"/>
    </source>
</evidence>
<dbReference type="InterPro" id="IPR052042">
    <property type="entry name" value="Tail_sheath_structural"/>
</dbReference>
<name>A0ABU1TD61_9SPHI</name>
<gene>
    <name evidence="3" type="ORF">J2W55_003183</name>
</gene>
<dbReference type="RefSeq" id="WP_310097398.1">
    <property type="nucleotide sequence ID" value="NZ_JAVDUU010000003.1"/>
</dbReference>
<dbReference type="Gene3D" id="3.40.50.11780">
    <property type="match status" value="2"/>
</dbReference>
<sequence>MSQINESTIKTPGVYVNEIPSFPPSIAQVATAVPVFIGYTQDATKNGKSVVNQAVRISSLVQYVQYFGADFPNLTANVALKTDNSVDTVTISPRYQLYNAVRMFYNNGGINCYIISVGKYNSNGSVSITDFIESGKIKSFEVLRKEDEPTLIVIPDAILFGASDFNNLATTSLKACADLQDRFVILDVLNGDKERTFDNADVITVFRNGIGSANLNYGAAYYPWLRSSLSYGFSYQNIKLQKPAGTNVATNTIITNNVFVTQIDKAISDLKNHVNPFIKTPNFAAPFNVAPYNTVPLTDAYALIPATNNKPELQLRFGYIKDILLGFIALNATLTDADPSHIYGGRTTKDIHTGYIRAGATAADISPMDQLIRELILLDDSFPGGAVGTATAGGFATYPNAAIAADATVYGTPAPADDAAAVKYIRPRVNNLYSSVINSISAFINEVNLRLANLEIQLNDSSAVYNNITLAIKNQGIVVPPSGAMAGIYASVDGTRGVWKAPANVSVNTVVEPLVNIDDNMQEDLNIDTDSGKSVNAIRAFTGKGVLVWGARTLDGNSNDFRYISVRRFYIMVEESVKKAAMQFVFEPNDGNTWVRVRAMIENYLTNLWRLGALAGPKPEQAFYVKVGLGQTMTFDDILNGKMIIEIGMAPVRPAEFIILRFSQIQQQA</sequence>
<dbReference type="EMBL" id="JAVDUU010000003">
    <property type="protein sequence ID" value="MDR6943330.1"/>
    <property type="molecule type" value="Genomic_DNA"/>
</dbReference>
<proteinExistence type="inferred from homology"/>
<dbReference type="Proteomes" id="UP001247620">
    <property type="component" value="Unassembled WGS sequence"/>
</dbReference>
<dbReference type="PANTHER" id="PTHR35861:SF1">
    <property type="entry name" value="PHAGE TAIL SHEATH PROTEIN"/>
    <property type="match status" value="1"/>
</dbReference>
<comment type="caution">
    <text evidence="3">The sequence shown here is derived from an EMBL/GenBank/DDBJ whole genome shotgun (WGS) entry which is preliminary data.</text>
</comment>
<dbReference type="Pfam" id="PF17482">
    <property type="entry name" value="Phage_sheath_1C"/>
    <property type="match status" value="1"/>
</dbReference>
<evidence type="ECO:0000313" key="4">
    <source>
        <dbReference type="Proteomes" id="UP001247620"/>
    </source>
</evidence>
<feature type="domain" description="Tail sheath protein C-terminal" evidence="2">
    <location>
        <begin position="558"/>
        <end position="663"/>
    </location>
</feature>
<keyword evidence="4" id="KW-1185">Reference proteome</keyword>
<accession>A0ABU1TD61</accession>
<comment type="similarity">
    <text evidence="1">Belongs to the myoviridae tail sheath protein family.</text>
</comment>
<evidence type="ECO:0000256" key="1">
    <source>
        <dbReference type="ARBA" id="ARBA00008005"/>
    </source>
</evidence>
<dbReference type="InterPro" id="IPR020287">
    <property type="entry name" value="Tail_sheath_C"/>
</dbReference>
<protein>
    <submittedName>
        <fullName evidence="3">Phage tail sheath protein FI</fullName>
    </submittedName>
</protein>
<organism evidence="3 4">
    <name type="scientific">Mucilaginibacter pocheonensis</name>
    <dbReference type="NCBI Taxonomy" id="398050"/>
    <lineage>
        <taxon>Bacteria</taxon>
        <taxon>Pseudomonadati</taxon>
        <taxon>Bacteroidota</taxon>
        <taxon>Sphingobacteriia</taxon>
        <taxon>Sphingobacteriales</taxon>
        <taxon>Sphingobacteriaceae</taxon>
        <taxon>Mucilaginibacter</taxon>
    </lineage>
</organism>
<reference evidence="3 4" key="1">
    <citation type="submission" date="2023-07" db="EMBL/GenBank/DDBJ databases">
        <title>Sorghum-associated microbial communities from plants grown in Nebraska, USA.</title>
        <authorList>
            <person name="Schachtman D."/>
        </authorList>
    </citation>
    <scope>NUCLEOTIDE SEQUENCE [LARGE SCALE GENOMIC DNA]</scope>
    <source>
        <strain evidence="3 4">3262</strain>
    </source>
</reference>